<evidence type="ECO:0000256" key="1">
    <source>
        <dbReference type="SAM" id="MobiDB-lite"/>
    </source>
</evidence>
<feature type="region of interest" description="Disordered" evidence="1">
    <location>
        <begin position="273"/>
        <end position="316"/>
    </location>
</feature>
<feature type="region of interest" description="Disordered" evidence="1">
    <location>
        <begin position="408"/>
        <end position="437"/>
    </location>
</feature>
<feature type="compositionally biased region" description="Pro residues" evidence="1">
    <location>
        <begin position="642"/>
        <end position="652"/>
    </location>
</feature>
<protein>
    <recommendedName>
        <fullName evidence="5">Transmembrane protein</fullName>
    </recommendedName>
</protein>
<sequence length="652" mass="69730">MSTSSACIDSSSTQWMLNSAGRSPCEVLDQVVKVCEASASVPNLSVDVSCGSLVTNASSACCCSTATYALVSACWVCQTNRSPSLLSSTYQTWWSGCPVDSRLNGSLPAVISQTLSIAVPNWALVQPAASDANWNPSSAQLAVGITPSPSVTTSTSPSSSVTPTPTVVPPKQERDPPPYAPIAICSALALVLLLGMAAWLYRRRNRVSPSRPPPDFDLDGGASRGLITQQEHTRPGWAWWRKIQGSQSSRQSQSDPGKIDAYQFDYEPLSGWVPSSGSSGSRNGQGQGQGQGQYDPYRPRRNSDAHLAPRASMDTLGVRGQASSATLGQYYHSGSRNHTPSPAYGSTHNLAYGRATPSPVPGHTPTPQYALPPGVQVNHPASFAYGSPQPPTYGQSIPYTYPYAQVQPVPSTSTTSPLSPQYVHSPTRTSHVQSPTRRGEQVLMIPVSQMSPDQIQQLRSQFPDIRVRTKKRRPRHGRDVETDREDRVGASVDRGRGGAVGDWERGGPSGDWGRGDGGDRGRARAGTDAHPPRPSESRPRSWSVPAHVETEDEEWDGRPRNGVELREKYERRRTSRDRVVVISVGGGGGGTRPVSGEVRPGSGGARPVSGEVGYESGTGRRTSRIRGPRERARDAGVRLMGGPPPPPGPILG</sequence>
<proteinExistence type="predicted"/>
<feature type="compositionally biased region" description="Low complexity" evidence="1">
    <location>
        <begin position="146"/>
        <end position="165"/>
    </location>
</feature>
<feature type="compositionally biased region" description="Polar residues" evidence="1">
    <location>
        <begin position="422"/>
        <end position="436"/>
    </location>
</feature>
<feature type="transmembrane region" description="Helical" evidence="2">
    <location>
        <begin position="179"/>
        <end position="201"/>
    </location>
</feature>
<name>A0A8H3DD95_9AGAM</name>
<feature type="region of interest" description="Disordered" evidence="1">
    <location>
        <begin position="452"/>
        <end position="563"/>
    </location>
</feature>
<keyword evidence="2" id="KW-0812">Transmembrane</keyword>
<feature type="compositionally biased region" description="Polar residues" evidence="1">
    <location>
        <begin position="330"/>
        <end position="349"/>
    </location>
</feature>
<dbReference type="AlphaFoldDB" id="A0A8H3DD95"/>
<dbReference type="EMBL" id="CAJMWY010004154">
    <property type="protein sequence ID" value="CAE6521452.1"/>
    <property type="molecule type" value="Genomic_DNA"/>
</dbReference>
<evidence type="ECO:0000313" key="3">
    <source>
        <dbReference type="EMBL" id="CAE6521452.1"/>
    </source>
</evidence>
<feature type="compositionally biased region" description="Basic and acidic residues" evidence="1">
    <location>
        <begin position="513"/>
        <end position="539"/>
    </location>
</feature>
<feature type="compositionally biased region" description="Basic and acidic residues" evidence="1">
    <location>
        <begin position="477"/>
        <end position="496"/>
    </location>
</feature>
<dbReference type="Proteomes" id="UP000663861">
    <property type="component" value="Unassembled WGS sequence"/>
</dbReference>
<feature type="compositionally biased region" description="Basic and acidic residues" evidence="1">
    <location>
        <begin position="627"/>
        <end position="636"/>
    </location>
</feature>
<feature type="region of interest" description="Disordered" evidence="1">
    <location>
        <begin position="580"/>
        <end position="652"/>
    </location>
</feature>
<feature type="region of interest" description="Disordered" evidence="1">
    <location>
        <begin position="145"/>
        <end position="176"/>
    </location>
</feature>
<evidence type="ECO:0000313" key="4">
    <source>
        <dbReference type="Proteomes" id="UP000663861"/>
    </source>
</evidence>
<evidence type="ECO:0008006" key="5">
    <source>
        <dbReference type="Google" id="ProtNLM"/>
    </source>
</evidence>
<organism evidence="3 4">
    <name type="scientific">Rhizoctonia solani</name>
    <dbReference type="NCBI Taxonomy" id="456999"/>
    <lineage>
        <taxon>Eukaryota</taxon>
        <taxon>Fungi</taxon>
        <taxon>Dikarya</taxon>
        <taxon>Basidiomycota</taxon>
        <taxon>Agaricomycotina</taxon>
        <taxon>Agaricomycetes</taxon>
        <taxon>Cantharellales</taxon>
        <taxon>Ceratobasidiaceae</taxon>
        <taxon>Rhizoctonia</taxon>
    </lineage>
</organism>
<reference evidence="3" key="1">
    <citation type="submission" date="2021-01" db="EMBL/GenBank/DDBJ databases">
        <authorList>
            <person name="Kaushik A."/>
        </authorList>
    </citation>
    <scope>NUCLEOTIDE SEQUENCE</scope>
    <source>
        <strain evidence="3">AG4-RS23</strain>
    </source>
</reference>
<keyword evidence="2" id="KW-0472">Membrane</keyword>
<feature type="region of interest" description="Disordered" evidence="1">
    <location>
        <begin position="330"/>
        <end position="375"/>
    </location>
</feature>
<feature type="compositionally biased region" description="Low complexity" evidence="1">
    <location>
        <begin position="408"/>
        <end position="421"/>
    </location>
</feature>
<accession>A0A8H3DD95</accession>
<keyword evidence="2" id="KW-1133">Transmembrane helix</keyword>
<evidence type="ECO:0000256" key="2">
    <source>
        <dbReference type="SAM" id="Phobius"/>
    </source>
</evidence>
<comment type="caution">
    <text evidence="3">The sequence shown here is derived from an EMBL/GenBank/DDBJ whole genome shotgun (WGS) entry which is preliminary data.</text>
</comment>
<gene>
    <name evidence="3" type="ORF">RDB_LOCUS156518</name>
</gene>